<dbReference type="InterPro" id="IPR050361">
    <property type="entry name" value="MPP/UQCRC_Complex"/>
</dbReference>
<evidence type="ECO:0000259" key="5">
    <source>
        <dbReference type="Pfam" id="PF05193"/>
    </source>
</evidence>
<feature type="chain" id="PRO_5037744975" evidence="3">
    <location>
        <begin position="28"/>
        <end position="962"/>
    </location>
</feature>
<dbReference type="EMBL" id="CP062222">
    <property type="protein sequence ID" value="QTC91333.1"/>
    <property type="molecule type" value="Genomic_DNA"/>
</dbReference>
<dbReference type="InterPro" id="IPR011765">
    <property type="entry name" value="Pept_M16_N"/>
</dbReference>
<feature type="domain" description="Peptidase M16 C-terminal" evidence="5">
    <location>
        <begin position="686"/>
        <end position="854"/>
    </location>
</feature>
<dbReference type="KEGG" id="bgoe:IFJ75_19420"/>
<evidence type="ECO:0000256" key="3">
    <source>
        <dbReference type="SAM" id="SignalP"/>
    </source>
</evidence>
<dbReference type="AlphaFoldDB" id="A0A975C092"/>
<dbReference type="InterPro" id="IPR011249">
    <property type="entry name" value="Metalloenz_LuxS/M16"/>
</dbReference>
<accession>A0A975C092</accession>
<evidence type="ECO:0000256" key="2">
    <source>
        <dbReference type="ARBA" id="ARBA00023049"/>
    </source>
</evidence>
<proteinExistence type="inferred from homology"/>
<dbReference type="Gene3D" id="3.30.830.10">
    <property type="entry name" value="Metalloenzyme, LuxS/M16 peptidase-like"/>
    <property type="match status" value="4"/>
</dbReference>
<gene>
    <name evidence="6" type="ORF">IFJ75_19420</name>
</gene>
<feature type="domain" description="Peptidase M16 N-terminal" evidence="4">
    <location>
        <begin position="533"/>
        <end position="678"/>
    </location>
</feature>
<keyword evidence="2" id="KW-0482">Metalloprotease</keyword>
<sequence length="962" mass="101027">MPRLAPLRGLVFGCSLLALVAGAPAMAQTPQAPAAGLEALTPPPLNFTHRTLANGLNVYAMPDATAGTVTVQLWYDVGGKDDPEGRSGFAHLFEHILSRKTVNLPYGQISTMVENAGGTRNASTGQDTTNYYETVPPQYLQQMLWTHAERMARPVVDEEVFKTERDIVKEELRQRVYAPPYGRLGVFVIGDNAYDDHIYRRQVIGSIEQLNTATLPDALAFHEAYYRPATATLIVSGNFDPAQLDRWVDQYFAGIENPARPVPHFERPAFVKRTQPRSIVAYAPNVPLPAVAAIWQGVSASDPDGPALEVMSAILSRGESSRLYQSLVYGKQLAASAFLRAGGDDEEGGSITAQVTVAQGKSVDEAEAALNAELARIRDTAVTPAELLEAQTELLSQELRGRETASGRAFSLGSAVIAEHDPSGPDKRVAAIKAVTIADVQRVARQYLDDSGRVSIRYLDESQRPEGTPDFDHQTDWKNPAPVPTFVTVPPAILPPNALKPEGEREAPPPLGAARPAVAPVIAERTLPNGLRVIVAKSTDLPIMNAQLVIAGGAAADPAGRPGLASMTANLATQGAGGRTAPEIARTLEALGANIGGGAGADSTTLFVSAPKASADAVGAVLSDVVQKPTYSPEELERSRVQSVNALRVALRQPGPLASQVLNRIAYGAAPYGAPSAGTVASLGAISRDEIVGFHDAWWRPDNAALIITGGMTAEEGFAFAERTLGGWARPSGAVPTVGARAGEVQAPRVVVVDLPGSGQAAVSAAVRGPNRSDPSFYPLAVANAVIGGGQNGHLFQEVRAKRGLSYGAYSALGARVDNALLTASTQTKNESAADVVELVLAELDRLKTETVTPTAATDRETFLTGGFSRSIETTGGLGGFLADAVTLGLPLNESTAYATKIDAVTPETIQAAAVSTLGSDRAYVVVVGNSSLFLDALRAKHPDLVVIPAASLDLGSPTLGL</sequence>
<dbReference type="Pfam" id="PF05193">
    <property type="entry name" value="Peptidase_M16_C"/>
    <property type="match status" value="2"/>
</dbReference>
<dbReference type="InterPro" id="IPR007863">
    <property type="entry name" value="Peptidase_M16_C"/>
</dbReference>
<evidence type="ECO:0000259" key="4">
    <source>
        <dbReference type="Pfam" id="PF00675"/>
    </source>
</evidence>
<dbReference type="GO" id="GO:0008237">
    <property type="term" value="F:metallopeptidase activity"/>
    <property type="evidence" value="ECO:0007669"/>
    <property type="project" value="UniProtKB-KW"/>
</dbReference>
<comment type="similarity">
    <text evidence="1">Belongs to the peptidase M16 family.</text>
</comment>
<dbReference type="GO" id="GO:0046872">
    <property type="term" value="F:metal ion binding"/>
    <property type="evidence" value="ECO:0007669"/>
    <property type="project" value="InterPro"/>
</dbReference>
<organism evidence="6 7">
    <name type="scientific">Brevundimonas goettingensis</name>
    <dbReference type="NCBI Taxonomy" id="2774190"/>
    <lineage>
        <taxon>Bacteria</taxon>
        <taxon>Pseudomonadati</taxon>
        <taxon>Pseudomonadota</taxon>
        <taxon>Alphaproteobacteria</taxon>
        <taxon>Caulobacterales</taxon>
        <taxon>Caulobacteraceae</taxon>
        <taxon>Brevundimonas</taxon>
    </lineage>
</organism>
<feature type="domain" description="Peptidase M16 C-terminal" evidence="5">
    <location>
        <begin position="214"/>
        <end position="394"/>
    </location>
</feature>
<dbReference type="SUPFAM" id="SSF63411">
    <property type="entry name" value="LuxS/MPP-like metallohydrolase"/>
    <property type="match status" value="4"/>
</dbReference>
<evidence type="ECO:0000313" key="6">
    <source>
        <dbReference type="EMBL" id="QTC91333.1"/>
    </source>
</evidence>
<keyword evidence="7" id="KW-1185">Reference proteome</keyword>
<reference evidence="6" key="1">
    <citation type="submission" date="2020-09" db="EMBL/GenBank/DDBJ databases">
        <title>Brevundimonas sp. LVF2 isolated from a puddle in Goettingen, Germany.</title>
        <authorList>
            <person name="Friedrich I."/>
            <person name="Klassen A."/>
            <person name="Hannes N."/>
            <person name="Schneider D."/>
            <person name="Hertel R."/>
            <person name="Daniel R."/>
        </authorList>
    </citation>
    <scope>NUCLEOTIDE SEQUENCE</scope>
    <source>
        <strain evidence="6">LVF2</strain>
    </source>
</reference>
<evidence type="ECO:0000256" key="1">
    <source>
        <dbReference type="ARBA" id="ARBA00007261"/>
    </source>
</evidence>
<dbReference type="PANTHER" id="PTHR11851:SF49">
    <property type="entry name" value="MITOCHONDRIAL-PROCESSING PEPTIDASE SUBUNIT ALPHA"/>
    <property type="match status" value="1"/>
</dbReference>
<keyword evidence="2" id="KW-0378">Hydrolase</keyword>
<dbReference type="PANTHER" id="PTHR11851">
    <property type="entry name" value="METALLOPROTEASE"/>
    <property type="match status" value="1"/>
</dbReference>
<evidence type="ECO:0000313" key="7">
    <source>
        <dbReference type="Proteomes" id="UP000663918"/>
    </source>
</evidence>
<dbReference type="Pfam" id="PF00675">
    <property type="entry name" value="Peptidase_M16"/>
    <property type="match status" value="2"/>
</dbReference>
<feature type="domain" description="Peptidase M16 N-terminal" evidence="4">
    <location>
        <begin position="63"/>
        <end position="173"/>
    </location>
</feature>
<dbReference type="RefSeq" id="WP_207870508.1">
    <property type="nucleotide sequence ID" value="NZ_CP062222.1"/>
</dbReference>
<keyword evidence="3" id="KW-0732">Signal</keyword>
<name>A0A975C092_9CAUL</name>
<keyword evidence="2" id="KW-0645">Protease</keyword>
<dbReference type="Proteomes" id="UP000663918">
    <property type="component" value="Chromosome"/>
</dbReference>
<protein>
    <submittedName>
        <fullName evidence="6">Insulinase family protein</fullName>
    </submittedName>
</protein>
<feature type="signal peptide" evidence="3">
    <location>
        <begin position="1"/>
        <end position="27"/>
    </location>
</feature>